<keyword evidence="6" id="KW-0255">Endonuclease</keyword>
<dbReference type="Pfam" id="PF22335">
    <property type="entry name" value="Cas10-Cmr2_palm2"/>
    <property type="match status" value="1"/>
</dbReference>
<reference evidence="13 14" key="1">
    <citation type="journal article" date="2013" name="Genome Biol.">
        <title>Genomic analysis reveals key aspects of prokaryotic symbiosis in the phototrophic consortium "Chlorochromatium aggregatum".</title>
        <authorList>
            <person name="Liu Z."/>
            <person name="Muller J."/>
            <person name="Li T."/>
            <person name="Alvey R.M."/>
            <person name="Vogl K."/>
            <person name="Frigaard N.U."/>
            <person name="Rockwell N.C."/>
            <person name="Boyd E.S."/>
            <person name="Tomsho L.P."/>
            <person name="Schuster S.C."/>
            <person name="Henke P."/>
            <person name="Rohde M."/>
            <person name="Overmann J."/>
            <person name="Bryant D.A."/>
        </authorList>
    </citation>
    <scope>NUCLEOTIDE SEQUENCE [LARGE SCALE GENOMIC DNA]</scope>
    <source>
        <strain evidence="13">CR</strain>
    </source>
</reference>
<keyword evidence="4" id="KW-0540">Nuclease</keyword>
<evidence type="ECO:0000256" key="2">
    <source>
        <dbReference type="ARBA" id="ARBA00014333"/>
    </source>
</evidence>
<keyword evidence="5" id="KW-0547">Nucleotide-binding</keyword>
<dbReference type="GO" id="GO:0051607">
    <property type="term" value="P:defense response to virus"/>
    <property type="evidence" value="ECO:0007669"/>
    <property type="project" value="UniProtKB-KW"/>
</dbReference>
<sequence length="901" mass="100802">MNTMHTMTPQDPQHPQRPQYLLAASCRVAFAALLHDLGKFAERARIDVPADALQAHITQFCPFHSDHPGGKNGYHSHKHAAYTGFALDQIEPMAPELIQGEMSPFVNRAQLQATEGQNIDPDSLINAAAAHHKPETFLQWIIATADRMASGFEREEFEQYNRAKEEDPDAQTGRNYYQARMLSLWEQIWKPSSTTKASLEWRYPLAPMSASALFPAKRQDCEPGDDAKAQAEYRALWQAFLAALQKIPASHRSQWPLWLDHFDTAWLAYTQAIPSATAFGAKPEVSLYDHCKATAALATALWQWHEAHGQTGAEAIARMKDRKDGDEKKFLLIQGDFFGIQDFVFSQGSETQKEAAKLLRGRSFQVSVFTELAALKVLEALSLPSTSQIVNAAGKFLIVAPNTEPVRARIAAVRAELDQWFLQHTLGMAGLGLAVQSASGNDLLQGRFAKLMEALFRSLESVKLRRFDLLGHAGPVLDVTYPHGACVYHGKLPADTDQGSAALSRDQIALGTRLTREERLLVVPESAPVREDGALTALEVPVFGYRVLFTSSEDVSGKFGPWAREGTLLRCWDFSLAQSMGETLWNGYARRNVNAYVPRYTDQDSALSDKYPEREAADDADWHPGMPKTFHHIASEDRLCDNEGRWRGQVALMTLKGDVDNLGSLFQQGLQRPSFAKTAALSRQMNAFFAVWLPAVCATEFPNTYTVFAGGDDFFLIGPWRSTQKLAARMAEQFQIAMARNPRITFSAGMVMNKPGIPIHALAEQAEDALDTAKGNGLADPAQRKNAMVLFGQRVRWPDWPKVQAMQQELDRLSQDYDLSHGYLYSLLRLVDLATDTKNPEQALWRSRFVYRTCRYVTDKLPPTQRALAQRALAEQLGDTGIDQLRGQFRIPLFNHFYSQR</sequence>
<dbReference type="InterPro" id="IPR000160">
    <property type="entry name" value="GGDEF_dom"/>
</dbReference>
<evidence type="ECO:0000313" key="13">
    <source>
        <dbReference type="EMBL" id="AGX86909.1"/>
    </source>
</evidence>
<dbReference type="PANTHER" id="PTHR36528:SF1">
    <property type="entry name" value="CRISPR SYSTEM SINGLE-STRAND-SPECIFIC DEOXYRIBONUCLEASE CAS10_CSM1 (SUBTYPE III-A)"/>
    <property type="match status" value="1"/>
</dbReference>
<accession>U5N9R3</accession>
<dbReference type="Gene3D" id="3.30.70.270">
    <property type="match status" value="1"/>
</dbReference>
<comment type="similarity">
    <text evidence="1">Belongs to the CRISPR-associated Cas10/Csm1 family.</text>
</comment>
<dbReference type="GO" id="GO:0004527">
    <property type="term" value="F:exonuclease activity"/>
    <property type="evidence" value="ECO:0007669"/>
    <property type="project" value="UniProtKB-KW"/>
</dbReference>
<evidence type="ECO:0000256" key="4">
    <source>
        <dbReference type="ARBA" id="ARBA00022722"/>
    </source>
</evidence>
<dbReference type="PROSITE" id="PS50887">
    <property type="entry name" value="GGDEF"/>
    <property type="match status" value="1"/>
</dbReference>
<evidence type="ECO:0000313" key="14">
    <source>
        <dbReference type="Proteomes" id="UP000017184"/>
    </source>
</evidence>
<keyword evidence="8" id="KW-0269">Exonuclease</keyword>
<dbReference type="EMBL" id="CP004885">
    <property type="protein sequence ID" value="AGX86909.1"/>
    <property type="molecule type" value="Genomic_DNA"/>
</dbReference>
<protein>
    <recommendedName>
        <fullName evidence="2">CRISPR system single-strand-specific deoxyribonuclease Cas10/Csm1 (subtype III-A)</fullName>
    </recommendedName>
    <alternativeName>
        <fullName evidence="11">Cyclic oligoadenylate synthase</fullName>
    </alternativeName>
</protein>
<proteinExistence type="inferred from homology"/>
<dbReference type="Gene3D" id="1.10.3210.10">
    <property type="entry name" value="Hypothetical protein af1432"/>
    <property type="match status" value="1"/>
</dbReference>
<evidence type="ECO:0000256" key="10">
    <source>
        <dbReference type="ARBA" id="ARBA00023118"/>
    </source>
</evidence>
<dbReference type="NCBIfam" id="TIGR02578">
    <property type="entry name" value="cas_TM1811_Csm1"/>
    <property type="match status" value="1"/>
</dbReference>
<feature type="domain" description="GGDEF" evidence="12">
    <location>
        <begin position="650"/>
        <end position="793"/>
    </location>
</feature>
<evidence type="ECO:0000256" key="8">
    <source>
        <dbReference type="ARBA" id="ARBA00022839"/>
    </source>
</evidence>
<keyword evidence="7 13" id="KW-0378">Hydrolase</keyword>
<gene>
    <name evidence="13" type="ORF">Cenrod_0803</name>
</gene>
<evidence type="ECO:0000256" key="6">
    <source>
        <dbReference type="ARBA" id="ARBA00022759"/>
    </source>
</evidence>
<dbReference type="HOGENOM" id="CLU_017487_0_0_4"/>
<dbReference type="GO" id="GO:0005524">
    <property type="term" value="F:ATP binding"/>
    <property type="evidence" value="ECO:0007669"/>
    <property type="project" value="UniProtKB-KW"/>
</dbReference>
<evidence type="ECO:0000256" key="5">
    <source>
        <dbReference type="ARBA" id="ARBA00022741"/>
    </source>
</evidence>
<dbReference type="KEGG" id="cbx:Cenrod_0803"/>
<dbReference type="GO" id="GO:0004519">
    <property type="term" value="F:endonuclease activity"/>
    <property type="evidence" value="ECO:0007669"/>
    <property type="project" value="UniProtKB-KW"/>
</dbReference>
<dbReference type="InterPro" id="IPR052117">
    <property type="entry name" value="Cas10/Csm1_subtype-III-A"/>
</dbReference>
<evidence type="ECO:0000256" key="7">
    <source>
        <dbReference type="ARBA" id="ARBA00022801"/>
    </source>
</evidence>
<dbReference type="InterPro" id="IPR043128">
    <property type="entry name" value="Rev_trsase/Diguanyl_cyclase"/>
</dbReference>
<evidence type="ECO:0000256" key="3">
    <source>
        <dbReference type="ARBA" id="ARBA00022679"/>
    </source>
</evidence>
<evidence type="ECO:0000259" key="12">
    <source>
        <dbReference type="PROSITE" id="PS50887"/>
    </source>
</evidence>
<keyword evidence="9" id="KW-0067">ATP-binding</keyword>
<dbReference type="InterPro" id="IPR054767">
    <property type="entry name" value="Cas10-Cmr2_palm2"/>
</dbReference>
<dbReference type="AlphaFoldDB" id="U5N9R3"/>
<dbReference type="Pfam" id="PF18211">
    <property type="entry name" value="Csm1_B"/>
    <property type="match status" value="1"/>
</dbReference>
<evidence type="ECO:0000256" key="9">
    <source>
        <dbReference type="ARBA" id="ARBA00022840"/>
    </source>
</evidence>
<dbReference type="STRING" id="946483.Cenrod_0803"/>
<name>U5N9R3_9BURK</name>
<organism evidence="13 14">
    <name type="scientific">Candidatus Symbiobacter mobilis CR</name>
    <dbReference type="NCBI Taxonomy" id="946483"/>
    <lineage>
        <taxon>Bacteria</taxon>
        <taxon>Pseudomonadati</taxon>
        <taxon>Pseudomonadota</taxon>
        <taxon>Betaproteobacteria</taxon>
        <taxon>Burkholderiales</taxon>
        <taxon>Comamonadaceae</taxon>
    </lineage>
</organism>
<keyword evidence="3" id="KW-0808">Transferase</keyword>
<evidence type="ECO:0000256" key="1">
    <source>
        <dbReference type="ARBA" id="ARBA00005700"/>
    </source>
</evidence>
<dbReference type="PATRIC" id="fig|946483.4.peg.803"/>
<dbReference type="InterPro" id="IPR041062">
    <property type="entry name" value="Csm1_B"/>
</dbReference>
<dbReference type="InterPro" id="IPR013408">
    <property type="entry name" value="Cas10/Csm1"/>
</dbReference>
<dbReference type="PANTHER" id="PTHR36528">
    <property type="entry name" value="CRISPR SYSTEM SINGLE-STRAND-SPECIFIC DEOXYRIBONUCLEASE CAS10/CSM1 (SUBTYPE III-A)"/>
    <property type="match status" value="1"/>
</dbReference>
<dbReference type="Proteomes" id="UP000017184">
    <property type="component" value="Chromosome"/>
</dbReference>
<evidence type="ECO:0000256" key="11">
    <source>
        <dbReference type="ARBA" id="ARBA00032922"/>
    </source>
</evidence>
<dbReference type="GO" id="GO:0016740">
    <property type="term" value="F:transferase activity"/>
    <property type="evidence" value="ECO:0007669"/>
    <property type="project" value="UniProtKB-KW"/>
</dbReference>
<keyword evidence="10" id="KW-0051">Antiviral defense</keyword>
<dbReference type="eggNOG" id="COG1353">
    <property type="taxonomic scope" value="Bacteria"/>
</dbReference>
<keyword evidence="14" id="KW-1185">Reference proteome</keyword>
<dbReference type="RefSeq" id="WP_022771730.1">
    <property type="nucleotide sequence ID" value="NC_022576.1"/>
</dbReference>